<feature type="compositionally biased region" description="Basic and acidic residues" evidence="1">
    <location>
        <begin position="86"/>
        <end position="100"/>
    </location>
</feature>
<dbReference type="Proteomes" id="UP000000763">
    <property type="component" value="Chromosome 1"/>
</dbReference>
<proteinExistence type="predicted"/>
<gene>
    <name evidence="2" type="ORF">P0515G01.25</name>
</gene>
<organism evidence="2 3">
    <name type="scientific">Oryza sativa subsp. japonica</name>
    <name type="common">Rice</name>
    <dbReference type="NCBI Taxonomy" id="39947"/>
    <lineage>
        <taxon>Eukaryota</taxon>
        <taxon>Viridiplantae</taxon>
        <taxon>Streptophyta</taxon>
        <taxon>Embryophyta</taxon>
        <taxon>Tracheophyta</taxon>
        <taxon>Spermatophyta</taxon>
        <taxon>Magnoliopsida</taxon>
        <taxon>Liliopsida</taxon>
        <taxon>Poales</taxon>
        <taxon>Poaceae</taxon>
        <taxon>BOP clade</taxon>
        <taxon>Oryzoideae</taxon>
        <taxon>Oryzeae</taxon>
        <taxon>Oryzinae</taxon>
        <taxon>Oryza</taxon>
        <taxon>Oryza sativa</taxon>
    </lineage>
</organism>
<dbReference type="AlphaFoldDB" id="Q7F6P7"/>
<reference evidence="3" key="2">
    <citation type="journal article" date="2008" name="Nucleic Acids Res.">
        <title>The rice annotation project database (RAP-DB): 2008 update.</title>
        <authorList>
            <consortium name="The rice annotation project (RAP)"/>
        </authorList>
    </citation>
    <scope>GENOME REANNOTATION</scope>
    <source>
        <strain evidence="3">cv. Nipponbare</strain>
    </source>
</reference>
<sequence>MSYLGNYMCTPAEAVMSILSIASHRHVTSVAAAEDEHLRWSSMAKFGYAPAIETRTTNAAAALSTVACHPTIILNRSPPPVPLSGRDSEVDQSSKQDQGNRQRRRRRASAGPCSNGREKREAREWD</sequence>
<evidence type="ECO:0000313" key="2">
    <source>
        <dbReference type="EMBL" id="BAA94229.1"/>
    </source>
</evidence>
<reference evidence="3" key="1">
    <citation type="journal article" date="2005" name="Nature">
        <title>The map-based sequence of the rice genome.</title>
        <authorList>
            <consortium name="International rice genome sequencing project (IRGSP)"/>
            <person name="Matsumoto T."/>
            <person name="Wu J."/>
            <person name="Kanamori H."/>
            <person name="Katayose Y."/>
            <person name="Fujisawa M."/>
            <person name="Namiki N."/>
            <person name="Mizuno H."/>
            <person name="Yamamoto K."/>
            <person name="Antonio B.A."/>
            <person name="Baba T."/>
            <person name="Sakata K."/>
            <person name="Nagamura Y."/>
            <person name="Aoki H."/>
            <person name="Arikawa K."/>
            <person name="Arita K."/>
            <person name="Bito T."/>
            <person name="Chiden Y."/>
            <person name="Fujitsuka N."/>
            <person name="Fukunaka R."/>
            <person name="Hamada M."/>
            <person name="Harada C."/>
            <person name="Hayashi A."/>
            <person name="Hijishita S."/>
            <person name="Honda M."/>
            <person name="Hosokawa S."/>
            <person name="Ichikawa Y."/>
            <person name="Idonuma A."/>
            <person name="Iijima M."/>
            <person name="Ikeda M."/>
            <person name="Ikeno M."/>
            <person name="Ito K."/>
            <person name="Ito S."/>
            <person name="Ito T."/>
            <person name="Ito Y."/>
            <person name="Ito Y."/>
            <person name="Iwabuchi A."/>
            <person name="Kamiya K."/>
            <person name="Karasawa W."/>
            <person name="Kurita K."/>
            <person name="Katagiri S."/>
            <person name="Kikuta A."/>
            <person name="Kobayashi H."/>
            <person name="Kobayashi N."/>
            <person name="Machita K."/>
            <person name="Maehara T."/>
            <person name="Masukawa M."/>
            <person name="Mizubayashi T."/>
            <person name="Mukai Y."/>
            <person name="Nagasaki H."/>
            <person name="Nagata Y."/>
            <person name="Naito S."/>
            <person name="Nakashima M."/>
            <person name="Nakama Y."/>
            <person name="Nakamichi Y."/>
            <person name="Nakamura M."/>
            <person name="Meguro A."/>
            <person name="Negishi M."/>
            <person name="Ohta I."/>
            <person name="Ohta T."/>
            <person name="Okamoto M."/>
            <person name="Ono N."/>
            <person name="Saji S."/>
            <person name="Sakaguchi M."/>
            <person name="Sakai K."/>
            <person name="Shibata M."/>
            <person name="Shimokawa T."/>
            <person name="Song J."/>
            <person name="Takazaki Y."/>
            <person name="Terasawa K."/>
            <person name="Tsugane M."/>
            <person name="Tsuji K."/>
            <person name="Ueda S."/>
            <person name="Waki K."/>
            <person name="Yamagata H."/>
            <person name="Yamamoto M."/>
            <person name="Yamamoto S."/>
            <person name="Yamane H."/>
            <person name="Yoshiki S."/>
            <person name="Yoshihara R."/>
            <person name="Yukawa K."/>
            <person name="Zhong H."/>
            <person name="Yano M."/>
            <person name="Yuan Q."/>
            <person name="Ouyang S."/>
            <person name="Liu J."/>
            <person name="Jones K.M."/>
            <person name="Gansberger K."/>
            <person name="Moffat K."/>
            <person name="Hill J."/>
            <person name="Bera J."/>
            <person name="Fadrosh D."/>
            <person name="Jin S."/>
            <person name="Johri S."/>
            <person name="Kim M."/>
            <person name="Overton L."/>
            <person name="Reardon M."/>
            <person name="Tsitrin T."/>
            <person name="Vuong H."/>
            <person name="Weaver B."/>
            <person name="Ciecko A."/>
            <person name="Tallon L."/>
            <person name="Jackson J."/>
            <person name="Pai G."/>
            <person name="Aken S.V."/>
            <person name="Utterback T."/>
            <person name="Reidmuller S."/>
            <person name="Feldblyum T."/>
            <person name="Hsiao J."/>
            <person name="Zismann V."/>
            <person name="Iobst S."/>
            <person name="de Vazeille A.R."/>
            <person name="Buell C.R."/>
            <person name="Ying K."/>
            <person name="Li Y."/>
            <person name="Lu T."/>
            <person name="Huang Y."/>
            <person name="Zhao Q."/>
            <person name="Feng Q."/>
            <person name="Zhang L."/>
            <person name="Zhu J."/>
            <person name="Weng Q."/>
            <person name="Mu J."/>
            <person name="Lu Y."/>
            <person name="Fan D."/>
            <person name="Liu Y."/>
            <person name="Guan J."/>
            <person name="Zhang Y."/>
            <person name="Yu S."/>
            <person name="Liu X."/>
            <person name="Zhang Y."/>
            <person name="Hong G."/>
            <person name="Han B."/>
            <person name="Choisne N."/>
            <person name="Demange N."/>
            <person name="Orjeda G."/>
            <person name="Samain S."/>
            <person name="Cattolico L."/>
            <person name="Pelletier E."/>
            <person name="Couloux A."/>
            <person name="Segurens B."/>
            <person name="Wincker P."/>
            <person name="D'Hont A."/>
            <person name="Scarpelli C."/>
            <person name="Weissenbach J."/>
            <person name="Salanoubat M."/>
            <person name="Quetier F."/>
            <person name="Yu Y."/>
            <person name="Kim H.R."/>
            <person name="Rambo T."/>
            <person name="Currie J."/>
            <person name="Collura K."/>
            <person name="Luo M."/>
            <person name="Yang T."/>
            <person name="Ammiraju J.S.S."/>
            <person name="Engler F."/>
            <person name="Soderlund C."/>
            <person name="Wing R.A."/>
            <person name="Palmer L.E."/>
            <person name="de la Bastide M."/>
            <person name="Spiegel L."/>
            <person name="Nascimento L."/>
            <person name="Zutavern T."/>
            <person name="O'Shaughnessy A."/>
            <person name="Dike S."/>
            <person name="Dedhia N."/>
            <person name="Preston R."/>
            <person name="Balija V."/>
            <person name="McCombie W.R."/>
            <person name="Chow T."/>
            <person name="Chen H."/>
            <person name="Chung M."/>
            <person name="Chen C."/>
            <person name="Shaw J."/>
            <person name="Wu H."/>
            <person name="Hsiao K."/>
            <person name="Chao Y."/>
            <person name="Chu M."/>
            <person name="Cheng C."/>
            <person name="Hour A."/>
            <person name="Lee P."/>
            <person name="Lin S."/>
            <person name="Lin Y."/>
            <person name="Liou J."/>
            <person name="Liu S."/>
            <person name="Hsing Y."/>
            <person name="Raghuvanshi S."/>
            <person name="Mohanty A."/>
            <person name="Bharti A.K."/>
            <person name="Gaur A."/>
            <person name="Gupta V."/>
            <person name="Kumar D."/>
            <person name="Ravi V."/>
            <person name="Vij S."/>
            <person name="Kapur A."/>
            <person name="Khurana P."/>
            <person name="Khurana P."/>
            <person name="Khurana J.P."/>
            <person name="Tyagi A.K."/>
            <person name="Gaikwad K."/>
            <person name="Singh A."/>
            <person name="Dalal V."/>
            <person name="Srivastava S."/>
            <person name="Dixit A."/>
            <person name="Pal A.K."/>
            <person name="Ghazi I.A."/>
            <person name="Yadav M."/>
            <person name="Pandit A."/>
            <person name="Bhargava A."/>
            <person name="Sureshbabu K."/>
            <person name="Batra K."/>
            <person name="Sharma T.R."/>
            <person name="Mohapatra T."/>
            <person name="Singh N.K."/>
            <person name="Messing J."/>
            <person name="Nelson A.B."/>
            <person name="Fuks G."/>
            <person name="Kavchok S."/>
            <person name="Keizer G."/>
            <person name="Linton E."/>
            <person name="Llaca V."/>
            <person name="Song R."/>
            <person name="Tanyolac B."/>
            <person name="Young S."/>
            <person name="Ho-Il K."/>
            <person name="Hahn J.H."/>
            <person name="Sangsakoo G."/>
            <person name="Vanavichit A."/>
            <person name="de Mattos Luiz.A.T."/>
            <person name="Zimmer P.D."/>
            <person name="Malone G."/>
            <person name="Dellagostin O."/>
            <person name="de Oliveira A.C."/>
            <person name="Bevan M."/>
            <person name="Bancroft I."/>
            <person name="Minx P."/>
            <person name="Cordum H."/>
            <person name="Wilson R."/>
            <person name="Cheng Z."/>
            <person name="Jin W."/>
            <person name="Jiang J."/>
            <person name="Leong S.A."/>
            <person name="Iwama H."/>
            <person name="Gojobori T."/>
            <person name="Itoh T."/>
            <person name="Niimura Y."/>
            <person name="Fujii Y."/>
            <person name="Habara T."/>
            <person name="Sakai H."/>
            <person name="Sato Y."/>
            <person name="Wilson G."/>
            <person name="Kumar K."/>
            <person name="McCouch S."/>
            <person name="Juretic N."/>
            <person name="Hoen D."/>
            <person name="Wright S."/>
            <person name="Bruskiewich R."/>
            <person name="Bureau T."/>
            <person name="Miyao A."/>
            <person name="Hirochika H."/>
            <person name="Nishikawa T."/>
            <person name="Kadowaki K."/>
            <person name="Sugiura M."/>
            <person name="Burr B."/>
            <person name="Sasaki T."/>
        </authorList>
    </citation>
    <scope>NUCLEOTIDE SEQUENCE [LARGE SCALE GENOMIC DNA]</scope>
    <source>
        <strain evidence="3">cv. Nipponbare</strain>
    </source>
</reference>
<accession>Q7F6P7</accession>
<evidence type="ECO:0000256" key="1">
    <source>
        <dbReference type="SAM" id="MobiDB-lite"/>
    </source>
</evidence>
<protein>
    <submittedName>
        <fullName evidence="2">Uncharacterized protein</fullName>
    </submittedName>
</protein>
<name>Q7F6P7_ORYSJ</name>
<feature type="region of interest" description="Disordered" evidence="1">
    <location>
        <begin position="74"/>
        <end position="126"/>
    </location>
</feature>
<dbReference type="EMBL" id="AP001633">
    <property type="protein sequence ID" value="BAA94229.1"/>
    <property type="molecule type" value="Genomic_DNA"/>
</dbReference>
<feature type="compositionally biased region" description="Basic and acidic residues" evidence="1">
    <location>
        <begin position="116"/>
        <end position="126"/>
    </location>
</feature>
<evidence type="ECO:0000313" key="3">
    <source>
        <dbReference type="Proteomes" id="UP000000763"/>
    </source>
</evidence>